<dbReference type="Proteomes" id="UP000367825">
    <property type="component" value="Unassembled WGS sequence"/>
</dbReference>
<feature type="transmembrane region" description="Helical" evidence="5">
    <location>
        <begin position="376"/>
        <end position="396"/>
    </location>
</feature>
<evidence type="ECO:0000256" key="4">
    <source>
        <dbReference type="ARBA" id="ARBA00023136"/>
    </source>
</evidence>
<feature type="transmembrane region" description="Helical" evidence="5">
    <location>
        <begin position="118"/>
        <end position="140"/>
    </location>
</feature>
<feature type="transmembrane region" description="Helical" evidence="5">
    <location>
        <begin position="408"/>
        <end position="424"/>
    </location>
</feature>
<proteinExistence type="predicted"/>
<feature type="domain" description="O-antigen ligase-related" evidence="6">
    <location>
        <begin position="238"/>
        <end position="389"/>
    </location>
</feature>
<keyword evidence="3 5" id="KW-1133">Transmembrane helix</keyword>
<evidence type="ECO:0000313" key="10">
    <source>
        <dbReference type="Proteomes" id="UP000367825"/>
    </source>
</evidence>
<dbReference type="Pfam" id="PF04932">
    <property type="entry name" value="Wzy_C"/>
    <property type="match status" value="1"/>
</dbReference>
<protein>
    <submittedName>
        <fullName evidence="9">Polymerase</fullName>
    </submittedName>
</protein>
<feature type="transmembrane region" description="Helical" evidence="5">
    <location>
        <begin position="152"/>
        <end position="173"/>
    </location>
</feature>
<feature type="transmembrane region" description="Helical" evidence="5">
    <location>
        <begin position="227"/>
        <end position="245"/>
    </location>
</feature>
<feature type="transmembrane region" description="Helical" evidence="5">
    <location>
        <begin position="20"/>
        <end position="45"/>
    </location>
</feature>
<accession>A0A5E4TB97</accession>
<evidence type="ECO:0000256" key="3">
    <source>
        <dbReference type="ARBA" id="ARBA00022989"/>
    </source>
</evidence>
<feature type="transmembrane region" description="Helical" evidence="5">
    <location>
        <begin position="251"/>
        <end position="268"/>
    </location>
</feature>
<dbReference type="EMBL" id="CABPSC010000003">
    <property type="protein sequence ID" value="VVD83684.1"/>
    <property type="molecule type" value="Genomic_DNA"/>
</dbReference>
<evidence type="ECO:0000259" key="8">
    <source>
        <dbReference type="Pfam" id="PF15864"/>
    </source>
</evidence>
<feature type="domain" description="Virulence factor membrane-bound polymerase C-terminal" evidence="7">
    <location>
        <begin position="411"/>
        <end position="565"/>
    </location>
</feature>
<comment type="subcellular location">
    <subcellularLocation>
        <location evidence="1">Membrane</location>
        <topology evidence="1">Multi-pass membrane protein</topology>
    </subcellularLocation>
</comment>
<keyword evidence="4 5" id="KW-0472">Membrane</keyword>
<evidence type="ECO:0000259" key="6">
    <source>
        <dbReference type="Pfam" id="PF04932"/>
    </source>
</evidence>
<feature type="transmembrane region" description="Helical" evidence="5">
    <location>
        <begin position="458"/>
        <end position="476"/>
    </location>
</feature>
<feature type="transmembrane region" description="Helical" evidence="5">
    <location>
        <begin position="65"/>
        <end position="82"/>
    </location>
</feature>
<dbReference type="AlphaFoldDB" id="A0A5E4TB97"/>
<dbReference type="Pfam" id="PF15864">
    <property type="entry name" value="PglL_A"/>
    <property type="match status" value="1"/>
</dbReference>
<name>A0A5E4TB97_9BURK</name>
<feature type="transmembrane region" description="Helical" evidence="5">
    <location>
        <begin position="204"/>
        <end position="220"/>
    </location>
</feature>
<keyword evidence="10" id="KW-1185">Reference proteome</keyword>
<feature type="domain" description="Protein glycosylation ligase" evidence="8">
    <location>
        <begin position="195"/>
        <end position="219"/>
    </location>
</feature>
<evidence type="ECO:0000256" key="5">
    <source>
        <dbReference type="SAM" id="Phobius"/>
    </source>
</evidence>
<gene>
    <name evidence="9" type="ORF">PNO31109_01235</name>
</gene>
<evidence type="ECO:0000256" key="1">
    <source>
        <dbReference type="ARBA" id="ARBA00004141"/>
    </source>
</evidence>
<sequence>MKWLPSGGHFSLCLRIFPPVHCTATTLFPPLLLSLIGLTLALIWALPYNLVKHTYPISTFYSETVAFALFALLGALSMVAVWQRDSRVLRMPRVTWMPLAFVGVILMQRAMLSTELPQLMMTALLYGVAMIVAVSAGFWLAQLGWRGVLMRWSAVALTLGGLYAVAAQLVQAFHLESHVPWLVARYTVSVARRLFGNMYQPNHLATYLSLASAGAFYLWYQRKLPAWAWLLASAVFDLGICLTGSRTPWLQLALMSTFGLWLVWIERAESARNVRRPMRWFVPVAILPLLAAMTMFVGWANVAWGWQLDGSAVARMHQAGQVTGRLNLWEYGLAIFREHWLFGAGWSNYIDAQFALVDKLGPVEMADNAHNVLIDLLAKTGLVGTLLVLLPLVFWFARAVRGIKTPPVAFAFILLGMLAVHAMLEYPQHYAFFLLPALFLLGLCETKPIDSVSPTATGAVNGVIVVFACVAIPWLYGDYQRVEVAYRAGKIDAYRTDPALFFAPYGDYAVTGALFLNRDQLDEKLAAHREALALGAGPTMIKRYIVLLALAGRNDEAMDDITRLKNYNSLIFEAQYAALVRMLRAQGDELKPFTRRVIETWGRPKGEGAGECDGCDDEAMAPVHGASRRVS</sequence>
<organism evidence="9 10">
    <name type="scientific">Pandoraea nosoerga</name>
    <dbReference type="NCBI Taxonomy" id="2508296"/>
    <lineage>
        <taxon>Bacteria</taxon>
        <taxon>Pseudomonadati</taxon>
        <taxon>Pseudomonadota</taxon>
        <taxon>Betaproteobacteria</taxon>
        <taxon>Burkholderiales</taxon>
        <taxon>Burkholderiaceae</taxon>
        <taxon>Pandoraea</taxon>
    </lineage>
</organism>
<feature type="transmembrane region" description="Helical" evidence="5">
    <location>
        <begin position="280"/>
        <end position="300"/>
    </location>
</feature>
<dbReference type="InterPro" id="IPR031726">
    <property type="entry name" value="PglL_A"/>
</dbReference>
<dbReference type="PANTHER" id="PTHR37422:SF13">
    <property type="entry name" value="LIPOPOLYSACCHARIDE BIOSYNTHESIS PROTEIN PA4999-RELATED"/>
    <property type="match status" value="1"/>
</dbReference>
<evidence type="ECO:0000313" key="9">
    <source>
        <dbReference type="EMBL" id="VVD83684.1"/>
    </source>
</evidence>
<dbReference type="GO" id="GO:0016020">
    <property type="term" value="C:membrane"/>
    <property type="evidence" value="ECO:0007669"/>
    <property type="project" value="UniProtKB-SubCell"/>
</dbReference>
<dbReference type="InterPro" id="IPR051533">
    <property type="entry name" value="WaaL-like"/>
</dbReference>
<evidence type="ECO:0000256" key="2">
    <source>
        <dbReference type="ARBA" id="ARBA00022692"/>
    </source>
</evidence>
<dbReference type="InterPro" id="IPR021797">
    <property type="entry name" value="Wzy_C_2"/>
</dbReference>
<dbReference type="PANTHER" id="PTHR37422">
    <property type="entry name" value="TEICHURONIC ACID BIOSYNTHESIS PROTEIN TUAE"/>
    <property type="match status" value="1"/>
</dbReference>
<evidence type="ECO:0000259" key="7">
    <source>
        <dbReference type="Pfam" id="PF11846"/>
    </source>
</evidence>
<dbReference type="Pfam" id="PF11846">
    <property type="entry name" value="Wzy_C_2"/>
    <property type="match status" value="1"/>
</dbReference>
<keyword evidence="2 5" id="KW-0812">Transmembrane</keyword>
<dbReference type="InterPro" id="IPR007016">
    <property type="entry name" value="O-antigen_ligase-rel_domated"/>
</dbReference>
<reference evidence="9 10" key="1">
    <citation type="submission" date="2019-08" db="EMBL/GenBank/DDBJ databases">
        <authorList>
            <person name="Peeters C."/>
        </authorList>
    </citation>
    <scope>NUCLEOTIDE SEQUENCE [LARGE SCALE GENOMIC DNA]</scope>
    <source>
        <strain evidence="9 10">LMG 31109</strain>
    </source>
</reference>